<feature type="domain" description="Gfo/Idh/MocA-like oxidoreductase N-terminal" evidence="1">
    <location>
        <begin position="4"/>
        <end position="129"/>
    </location>
</feature>
<reference evidence="3" key="1">
    <citation type="submission" date="2020-04" db="EMBL/GenBank/DDBJ databases">
        <title>Draft genome resource of the tomato pathogen Pseudocercospora fuligena.</title>
        <authorList>
            <person name="Zaccaron A."/>
        </authorList>
    </citation>
    <scope>NUCLEOTIDE SEQUENCE</scope>
    <source>
        <strain evidence="3">PF001</strain>
    </source>
</reference>
<dbReference type="Gene3D" id="3.30.360.10">
    <property type="entry name" value="Dihydrodipicolinate Reductase, domain 2"/>
    <property type="match status" value="1"/>
</dbReference>
<accession>A0A8H6RLM0</accession>
<organism evidence="3 4">
    <name type="scientific">Pseudocercospora fuligena</name>
    <dbReference type="NCBI Taxonomy" id="685502"/>
    <lineage>
        <taxon>Eukaryota</taxon>
        <taxon>Fungi</taxon>
        <taxon>Dikarya</taxon>
        <taxon>Ascomycota</taxon>
        <taxon>Pezizomycotina</taxon>
        <taxon>Dothideomycetes</taxon>
        <taxon>Dothideomycetidae</taxon>
        <taxon>Mycosphaerellales</taxon>
        <taxon>Mycosphaerellaceae</taxon>
        <taxon>Pseudocercospora</taxon>
    </lineage>
</organism>
<dbReference type="GO" id="GO:0000166">
    <property type="term" value="F:nucleotide binding"/>
    <property type="evidence" value="ECO:0007669"/>
    <property type="project" value="InterPro"/>
</dbReference>
<dbReference type="InterPro" id="IPR000683">
    <property type="entry name" value="Gfo/Idh/MocA-like_OxRdtase_N"/>
</dbReference>
<proteinExistence type="predicted"/>
<evidence type="ECO:0000313" key="4">
    <source>
        <dbReference type="Proteomes" id="UP000660729"/>
    </source>
</evidence>
<name>A0A8H6RLM0_9PEZI</name>
<protein>
    <submittedName>
        <fullName evidence="3">Galactose/lactose metabolism regulatory protein GAL80</fullName>
    </submittedName>
</protein>
<dbReference type="PANTHER" id="PTHR43708:SF1">
    <property type="entry name" value="GALACTOSE_LACTOSE METABOLISM REGULATORY PROTEIN GAL80"/>
    <property type="match status" value="1"/>
</dbReference>
<evidence type="ECO:0000259" key="1">
    <source>
        <dbReference type="Pfam" id="PF01408"/>
    </source>
</evidence>
<keyword evidence="4" id="KW-1185">Reference proteome</keyword>
<dbReference type="PANTHER" id="PTHR43708">
    <property type="entry name" value="CONSERVED EXPRESSED OXIDOREDUCTASE (EUROFUNG)"/>
    <property type="match status" value="1"/>
</dbReference>
<sequence>MAPIRIAFIGLSASRGWASNAHIPYLRQTTKYKIVGVCNSSKESSEAAIKKYELPSSTKAYGSPEELAEDSDSFDLAVCSVRVDLHYPTVKAIVAKGKQCYVEWPLGKNFQEAEELHNIAVKAGNARTMVGLQGRRAPVVLKVKDVIASGAIGKVLSVNVRSSGGNLAQVDPVSLKMFNDPEIGANMLSIHFGHLIDFVLYALGQELSSLSAALSTQRKNVQLKHPDGKLEDDVRRTPDQILLQGHLDDGAVLSVHQRGGSPFKDTPGLAWRIYGEKGEIEVTSDGSFLQVGYGDSMVIKLHDHDKDEVKTIDWEVKDGYEGYPGPAQNVARLYEAFADGRQEDYADWKQAVARHRLLEKLEESSKTGASVKL</sequence>
<dbReference type="OrthoDB" id="64915at2759"/>
<evidence type="ECO:0000313" key="3">
    <source>
        <dbReference type="EMBL" id="KAF7194100.1"/>
    </source>
</evidence>
<dbReference type="InterPro" id="IPR051317">
    <property type="entry name" value="Gfo/Idh/MocA_oxidoreduct"/>
</dbReference>
<dbReference type="EMBL" id="JABCIY010000066">
    <property type="protein sequence ID" value="KAF7194100.1"/>
    <property type="molecule type" value="Genomic_DNA"/>
</dbReference>
<feature type="domain" description="Gal80p-like C-terminal" evidence="2">
    <location>
        <begin position="138"/>
        <end position="283"/>
    </location>
</feature>
<dbReference type="Pfam" id="PF01408">
    <property type="entry name" value="GFO_IDH_MocA"/>
    <property type="match status" value="1"/>
</dbReference>
<dbReference type="SUPFAM" id="SSF51735">
    <property type="entry name" value="NAD(P)-binding Rossmann-fold domains"/>
    <property type="match status" value="1"/>
</dbReference>
<dbReference type="Gene3D" id="3.40.50.720">
    <property type="entry name" value="NAD(P)-binding Rossmann-like Domain"/>
    <property type="match status" value="1"/>
</dbReference>
<dbReference type="Pfam" id="PF22685">
    <property type="entry name" value="Gal80p_C-like"/>
    <property type="match status" value="1"/>
</dbReference>
<comment type="caution">
    <text evidence="3">The sequence shown here is derived from an EMBL/GenBank/DDBJ whole genome shotgun (WGS) entry which is preliminary data.</text>
</comment>
<dbReference type="InterPro" id="IPR036291">
    <property type="entry name" value="NAD(P)-bd_dom_sf"/>
</dbReference>
<gene>
    <name evidence="3" type="ORF">HII31_04621</name>
</gene>
<dbReference type="SUPFAM" id="SSF55347">
    <property type="entry name" value="Glyceraldehyde-3-phosphate dehydrogenase-like, C-terminal domain"/>
    <property type="match status" value="1"/>
</dbReference>
<dbReference type="AlphaFoldDB" id="A0A8H6RLM0"/>
<dbReference type="InterPro" id="IPR055080">
    <property type="entry name" value="Gal80p-like_C"/>
</dbReference>
<dbReference type="Proteomes" id="UP000660729">
    <property type="component" value="Unassembled WGS sequence"/>
</dbReference>
<evidence type="ECO:0000259" key="2">
    <source>
        <dbReference type="Pfam" id="PF22685"/>
    </source>
</evidence>